<dbReference type="RefSeq" id="XP_066085510.1">
    <property type="nucleotide sequence ID" value="XM_066229413.1"/>
</dbReference>
<dbReference type="KEGG" id="ker:91104445"/>
<name>A0AAX4KMW2_9TREE</name>
<evidence type="ECO:0000313" key="1">
    <source>
        <dbReference type="EMBL" id="WWD07543.1"/>
    </source>
</evidence>
<dbReference type="GeneID" id="91104445"/>
<reference evidence="1 2" key="1">
    <citation type="submission" date="2024-01" db="EMBL/GenBank/DDBJ databases">
        <title>Comparative genomics of Cryptococcus and Kwoniella reveals pathogenesis evolution and contrasting modes of karyotype evolution via chromosome fusion or intercentromeric recombination.</title>
        <authorList>
            <person name="Coelho M.A."/>
            <person name="David-Palma M."/>
            <person name="Shea T."/>
            <person name="Bowers K."/>
            <person name="McGinley-Smith S."/>
            <person name="Mohammad A.W."/>
            <person name="Gnirke A."/>
            <person name="Yurkov A.M."/>
            <person name="Nowrousian M."/>
            <person name="Sun S."/>
            <person name="Cuomo C.A."/>
            <person name="Heitman J."/>
        </authorList>
    </citation>
    <scope>NUCLEOTIDE SEQUENCE [LARGE SCALE GENOMIC DNA]</scope>
    <source>
        <strain evidence="1 2">PYCC6329</strain>
    </source>
</reference>
<proteinExistence type="predicted"/>
<dbReference type="AlphaFoldDB" id="A0AAX4KMW2"/>
<evidence type="ECO:0000313" key="2">
    <source>
        <dbReference type="Proteomes" id="UP001358614"/>
    </source>
</evidence>
<organism evidence="1 2">
    <name type="scientific">Kwoniella europaea PYCC6329</name>
    <dbReference type="NCBI Taxonomy" id="1423913"/>
    <lineage>
        <taxon>Eukaryota</taxon>
        <taxon>Fungi</taxon>
        <taxon>Dikarya</taxon>
        <taxon>Basidiomycota</taxon>
        <taxon>Agaricomycotina</taxon>
        <taxon>Tremellomycetes</taxon>
        <taxon>Tremellales</taxon>
        <taxon>Cryptococcaceae</taxon>
        <taxon>Kwoniella</taxon>
    </lineage>
</organism>
<dbReference type="Proteomes" id="UP001358614">
    <property type="component" value="Chromosome 1"/>
</dbReference>
<accession>A0AAX4KMW2</accession>
<sequence>MDRTEIQSRLEQPVGLQLPCCLDPSDHQTLTLKRLSYSLSGCDYDLYDEGGKPLLKVRGSGLRPDYLNSYYDSRSF</sequence>
<dbReference type="EMBL" id="CP144089">
    <property type="protein sequence ID" value="WWD07543.1"/>
    <property type="molecule type" value="Genomic_DNA"/>
</dbReference>
<protein>
    <submittedName>
        <fullName evidence="1">Uncharacterized protein</fullName>
    </submittedName>
</protein>
<keyword evidence="2" id="KW-1185">Reference proteome</keyword>
<gene>
    <name evidence="1" type="ORF">V865_005644</name>
</gene>